<dbReference type="InterPro" id="IPR036188">
    <property type="entry name" value="FAD/NAD-bd_sf"/>
</dbReference>
<organism evidence="2 3">
    <name type="scientific">Cutibacterium porci</name>
    <dbReference type="NCBI Taxonomy" id="2605781"/>
    <lineage>
        <taxon>Bacteria</taxon>
        <taxon>Bacillati</taxon>
        <taxon>Actinomycetota</taxon>
        <taxon>Actinomycetes</taxon>
        <taxon>Propionibacteriales</taxon>
        <taxon>Propionibacteriaceae</taxon>
        <taxon>Cutibacterium</taxon>
    </lineage>
</organism>
<evidence type="ECO:0000313" key="2">
    <source>
        <dbReference type="EMBL" id="MSS44997.1"/>
    </source>
</evidence>
<dbReference type="SUPFAM" id="SSF51905">
    <property type="entry name" value="FAD/NAD(P)-binding domain"/>
    <property type="match status" value="1"/>
</dbReference>
<gene>
    <name evidence="2" type="ORF">FYJ43_02800</name>
</gene>
<dbReference type="InterPro" id="IPR002937">
    <property type="entry name" value="Amino_oxidase"/>
</dbReference>
<dbReference type="Gene3D" id="1.10.3110.10">
    <property type="entry name" value="protoporphyrinogen ix oxidase, domain 3"/>
    <property type="match status" value="1"/>
</dbReference>
<dbReference type="PANTHER" id="PTHR42923:SF3">
    <property type="entry name" value="PROTOPORPHYRINOGEN OXIDASE"/>
    <property type="match status" value="1"/>
</dbReference>
<accession>A0A7K0J510</accession>
<evidence type="ECO:0000259" key="1">
    <source>
        <dbReference type="Pfam" id="PF01593"/>
    </source>
</evidence>
<reference evidence="2 3" key="1">
    <citation type="submission" date="2019-08" db="EMBL/GenBank/DDBJ databases">
        <title>In-depth cultivation of the pig gut microbiome towards novel bacterial diversity and tailored functional studies.</title>
        <authorList>
            <person name="Wylensek D."/>
            <person name="Hitch T.C.A."/>
            <person name="Clavel T."/>
        </authorList>
    </citation>
    <scope>NUCLEOTIDE SEQUENCE [LARGE SCALE GENOMIC DNA]</scope>
    <source>
        <strain evidence="2 3">WCA-380-WT-3A</strain>
    </source>
</reference>
<feature type="domain" description="Amine oxidase" evidence="1">
    <location>
        <begin position="19"/>
        <end position="469"/>
    </location>
</feature>
<proteinExistence type="predicted"/>
<keyword evidence="3" id="KW-1185">Reference proteome</keyword>
<name>A0A7K0J510_9ACTN</name>
<comment type="caution">
    <text evidence="2">The sequence shown here is derived from an EMBL/GenBank/DDBJ whole genome shotgun (WGS) entry which is preliminary data.</text>
</comment>
<evidence type="ECO:0000313" key="3">
    <source>
        <dbReference type="Proteomes" id="UP000466104"/>
    </source>
</evidence>
<dbReference type="InterPro" id="IPR050464">
    <property type="entry name" value="Zeta_carotene_desat/Oxidored"/>
</dbReference>
<dbReference type="PANTHER" id="PTHR42923">
    <property type="entry name" value="PROTOPORPHYRINOGEN OXIDASE"/>
    <property type="match status" value="1"/>
</dbReference>
<dbReference type="AlphaFoldDB" id="A0A7K0J510"/>
<dbReference type="Gene3D" id="3.50.50.60">
    <property type="entry name" value="FAD/NAD(P)-binding domain"/>
    <property type="match status" value="1"/>
</dbReference>
<dbReference type="Proteomes" id="UP000466104">
    <property type="component" value="Unassembled WGS sequence"/>
</dbReference>
<dbReference type="EMBL" id="VUMG01000001">
    <property type="protein sequence ID" value="MSS44997.1"/>
    <property type="molecule type" value="Genomic_DNA"/>
</dbReference>
<dbReference type="SUPFAM" id="SSF54373">
    <property type="entry name" value="FAD-linked reductases, C-terminal domain"/>
    <property type="match status" value="1"/>
</dbReference>
<dbReference type="Pfam" id="PF01593">
    <property type="entry name" value="Amino_oxidase"/>
    <property type="match status" value="1"/>
</dbReference>
<sequence length="477" mass="49020">MTNTSDPQRVDAVVIGGGMAGLIAAWQFTQEGLRPVLVESRGYTGGLVAGSTLAGISYDIGAEGWATRLPDSAELATELGLTVETPATAPSWVYFDDACFAMPTNAILGIPADLSDLAVISALGADEAARAAELDRAPMPEELPRDLGTLVASRMGPEVLRRLVTPIAGGIHAADPHVLSADVVSPGLRAATQATGSLAAGVALCRSRMPGGPAVASVAGGMFTMPAELHRQAERAGATIMTRMGAREVTHHGDEWLVEAAGTSRNPNPSLPPIPDGDVRSFVTPRVVVACSAGPATKLLSSVIDTAGPEMVPGAPIGHVNLALQAPELDANPRGNGMLVAPGTTTVTAKALTHMSAKWPSLAQSCPDGLHLLRVSYGRSGETNVALSVDQALADASVLLGVDLSADQVVDSQIIHWTGSLAPTTPQTRAWRDGLHRQLEALNQAGRGGIGLVGAWASGSGIAALVPQARQTVRQLV</sequence>
<dbReference type="GO" id="GO:0016491">
    <property type="term" value="F:oxidoreductase activity"/>
    <property type="evidence" value="ECO:0007669"/>
    <property type="project" value="InterPro"/>
</dbReference>
<protein>
    <submittedName>
        <fullName evidence="2">FAD-binding protein</fullName>
    </submittedName>
</protein>
<dbReference type="RefSeq" id="WP_154561698.1">
    <property type="nucleotide sequence ID" value="NZ_VUMG01000001.1"/>
</dbReference>
<dbReference type="Gene3D" id="3.90.660.20">
    <property type="entry name" value="Protoporphyrinogen oxidase, mitochondrial, domain 2"/>
    <property type="match status" value="1"/>
</dbReference>